<keyword evidence="7" id="KW-1185">Reference proteome</keyword>
<comment type="caution">
    <text evidence="6">The sequence shown here is derived from an EMBL/GenBank/DDBJ whole genome shotgun (WGS) entry which is preliminary data.</text>
</comment>
<dbReference type="PANTHER" id="PTHR42792:SF1">
    <property type="entry name" value="FLAGELLAR HOOK-ASSOCIATED PROTEIN 3"/>
    <property type="match status" value="1"/>
</dbReference>
<protein>
    <submittedName>
        <fullName evidence="6">Flagellar biosynthesis protein FlgL</fullName>
    </submittedName>
</protein>
<keyword evidence="6" id="KW-0969">Cilium</keyword>
<keyword evidence="4" id="KW-0975">Bacterial flagellum</keyword>
<proteinExistence type="inferred from homology"/>
<comment type="subcellular location">
    <subcellularLocation>
        <location evidence="1">Bacterial flagellum</location>
    </subcellularLocation>
    <subcellularLocation>
        <location evidence="2">Secreted</location>
    </subcellularLocation>
</comment>
<gene>
    <name evidence="6" type="ORF">GRI58_02110</name>
</gene>
<evidence type="ECO:0000313" key="6">
    <source>
        <dbReference type="EMBL" id="MXP27615.1"/>
    </source>
</evidence>
<dbReference type="InterPro" id="IPR001029">
    <property type="entry name" value="Flagellin_N"/>
</dbReference>
<keyword evidence="6" id="KW-0282">Flagellum</keyword>
<evidence type="ECO:0000256" key="2">
    <source>
        <dbReference type="ARBA" id="ARBA00004613"/>
    </source>
</evidence>
<evidence type="ECO:0000256" key="3">
    <source>
        <dbReference type="ARBA" id="ARBA00005709"/>
    </source>
</evidence>
<dbReference type="Pfam" id="PF00669">
    <property type="entry name" value="Flagellin_N"/>
    <property type="match status" value="1"/>
</dbReference>
<evidence type="ECO:0000313" key="7">
    <source>
        <dbReference type="Proteomes" id="UP000439780"/>
    </source>
</evidence>
<evidence type="ECO:0000256" key="1">
    <source>
        <dbReference type="ARBA" id="ARBA00004365"/>
    </source>
</evidence>
<sequence length="303" mass="31472">MTSVSTSAFYERANLQLSTLRRKAESAQGQISSGSRLVRSSDDPVAAARLRDLARQEALSGVDQRNSDTASSKLEQASSALTEMSDIAIRARELALQAGSDTLSVQDRRSIGDELASLRNALVDLAGSRDGFGNALFGGQLSGKAYQPSGNGATYVGTAQPASIDLGDGQMVDVSMTGPDVFNFTSNGTPTDLFSTIGDLAAALQGGASNGASLASGSLDALDTGLGKLTTAQTVVGTRLTWIDTLDQRRTEHSESIAQEKSDVGGVDLASAITGLQQTMTVLEASQASFVKLANLSLFSLLR</sequence>
<comment type="similarity">
    <text evidence="3">Belongs to the bacterial flagellin family.</text>
</comment>
<evidence type="ECO:0000259" key="5">
    <source>
        <dbReference type="Pfam" id="PF00669"/>
    </source>
</evidence>
<dbReference type="GO" id="GO:0009288">
    <property type="term" value="C:bacterial-type flagellum"/>
    <property type="evidence" value="ECO:0007669"/>
    <property type="project" value="UniProtKB-SubCell"/>
</dbReference>
<dbReference type="AlphaFoldDB" id="A0A845AFN9"/>
<dbReference type="GO" id="GO:0005198">
    <property type="term" value="F:structural molecule activity"/>
    <property type="evidence" value="ECO:0007669"/>
    <property type="project" value="InterPro"/>
</dbReference>
<feature type="domain" description="Flagellin N-terminal" evidence="5">
    <location>
        <begin position="5"/>
        <end position="139"/>
    </location>
</feature>
<dbReference type="Proteomes" id="UP000439780">
    <property type="component" value="Unassembled WGS sequence"/>
</dbReference>
<dbReference type="EMBL" id="WTYA01000001">
    <property type="protein sequence ID" value="MXP27615.1"/>
    <property type="molecule type" value="Genomic_DNA"/>
</dbReference>
<dbReference type="Gene3D" id="1.20.1330.10">
    <property type="entry name" value="f41 fragment of flagellin, N-terminal domain"/>
    <property type="match status" value="1"/>
</dbReference>
<dbReference type="OrthoDB" id="7389561at2"/>
<name>A0A845AFN9_9SPHN</name>
<dbReference type="RefSeq" id="WP_160751888.1">
    <property type="nucleotide sequence ID" value="NZ_WTYA01000001.1"/>
</dbReference>
<evidence type="ECO:0000256" key="4">
    <source>
        <dbReference type="ARBA" id="ARBA00023143"/>
    </source>
</evidence>
<dbReference type="GO" id="GO:0005576">
    <property type="term" value="C:extracellular region"/>
    <property type="evidence" value="ECO:0007669"/>
    <property type="project" value="UniProtKB-SubCell"/>
</dbReference>
<organism evidence="6 7">
    <name type="scientific">Qipengyuania algicida</name>
    <dbReference type="NCBI Taxonomy" id="1836209"/>
    <lineage>
        <taxon>Bacteria</taxon>
        <taxon>Pseudomonadati</taxon>
        <taxon>Pseudomonadota</taxon>
        <taxon>Alphaproteobacteria</taxon>
        <taxon>Sphingomonadales</taxon>
        <taxon>Erythrobacteraceae</taxon>
        <taxon>Qipengyuania</taxon>
    </lineage>
</organism>
<dbReference type="PANTHER" id="PTHR42792">
    <property type="entry name" value="FLAGELLIN"/>
    <property type="match status" value="1"/>
</dbReference>
<accession>A0A845AFN9</accession>
<dbReference type="InterPro" id="IPR001492">
    <property type="entry name" value="Flagellin"/>
</dbReference>
<reference evidence="6 7" key="1">
    <citation type="submission" date="2019-12" db="EMBL/GenBank/DDBJ databases">
        <title>Genomic-based taxomic classification of the family Erythrobacteraceae.</title>
        <authorList>
            <person name="Xu L."/>
        </authorList>
    </citation>
    <scope>NUCLEOTIDE SEQUENCE [LARGE SCALE GENOMIC DNA]</scope>
    <source>
        <strain evidence="6 7">KEMB 9005-328</strain>
    </source>
</reference>
<keyword evidence="6" id="KW-0966">Cell projection</keyword>
<dbReference type="SUPFAM" id="SSF64518">
    <property type="entry name" value="Phase 1 flagellin"/>
    <property type="match status" value="1"/>
</dbReference>